<name>A0ABS6WHA4_9BIFI</name>
<protein>
    <submittedName>
        <fullName evidence="1">Uncharacterized protein</fullName>
    </submittedName>
</protein>
<dbReference type="Proteomes" id="UP000700815">
    <property type="component" value="Unassembled WGS sequence"/>
</dbReference>
<gene>
    <name evidence="1" type="ORF">KIH79_06665</name>
</gene>
<dbReference type="RefSeq" id="WP_219058701.1">
    <property type="nucleotide sequence ID" value="NZ_JAHBBH010000015.1"/>
</dbReference>
<evidence type="ECO:0000313" key="1">
    <source>
        <dbReference type="EMBL" id="MBW3092632.1"/>
    </source>
</evidence>
<keyword evidence="2" id="KW-1185">Reference proteome</keyword>
<comment type="caution">
    <text evidence="1">The sequence shown here is derived from an EMBL/GenBank/DDBJ whole genome shotgun (WGS) entry which is preliminary data.</text>
</comment>
<sequence>MTRIENLSLDPACQRVHAAWRCSGSQANGVWTYSPTDTFDRYSIGLEAGGLPVGDYVGVAVVDETFPELSIGRGDLAYVRQFMRTDTMIAYQFRIDSSNQSTALLWVNGATRPVTLYQCAVYTANDWQALQSQNLTWFDKTSHPLFKQ</sequence>
<organism evidence="1 2">
    <name type="scientific">Bifidobacterium miconis</name>
    <dbReference type="NCBI Taxonomy" id="2834435"/>
    <lineage>
        <taxon>Bacteria</taxon>
        <taxon>Bacillati</taxon>
        <taxon>Actinomycetota</taxon>
        <taxon>Actinomycetes</taxon>
        <taxon>Bifidobacteriales</taxon>
        <taxon>Bifidobacteriaceae</taxon>
        <taxon>Bifidobacterium</taxon>
    </lineage>
</organism>
<proteinExistence type="predicted"/>
<dbReference type="EMBL" id="JAHBBH010000015">
    <property type="protein sequence ID" value="MBW3092632.1"/>
    <property type="molecule type" value="Genomic_DNA"/>
</dbReference>
<evidence type="ECO:0000313" key="2">
    <source>
        <dbReference type="Proteomes" id="UP000700815"/>
    </source>
</evidence>
<accession>A0ABS6WHA4</accession>
<reference evidence="1 2" key="1">
    <citation type="submission" date="2021-05" db="EMBL/GenBank/DDBJ databases">
        <title>Phylogenetic classification of ten novel species belonging to the genus Bifidobacterium comprising B. colchicus sp. nov., B. abeli sp. nov., B. bicoloris sp. nov., B. guerezis sp. nov., B. rosaliae sp. nov., B. santillanensis sp. nov., B. argentati sp. nov., B. amazzoni sp. nov., B. pluviali sp. nov., and B. pinnaculum sp. nov.</title>
        <authorList>
            <person name="Lugli G.A."/>
            <person name="Ruiz Garcia L."/>
            <person name="Margolles A."/>
            <person name="Ventura M."/>
        </authorList>
    </citation>
    <scope>NUCLEOTIDE SEQUENCE [LARGE SCALE GENOMIC DNA]</scope>
    <source>
        <strain evidence="1 2">82T10</strain>
    </source>
</reference>